<keyword evidence="8" id="KW-1185">Reference proteome</keyword>
<dbReference type="PROSITE" id="PS50931">
    <property type="entry name" value="HTH_LYSR"/>
    <property type="match status" value="1"/>
</dbReference>
<dbReference type="PANTHER" id="PTHR30419:SF2">
    <property type="entry name" value="LYSR FAMILY TRANSCRIPTIONAL REGULATOR"/>
    <property type="match status" value="1"/>
</dbReference>
<dbReference type="EMBL" id="FNYE01000010">
    <property type="protein sequence ID" value="SEJ41986.1"/>
    <property type="molecule type" value="Genomic_DNA"/>
</dbReference>
<keyword evidence="2" id="KW-0805">Transcription regulation</keyword>
<accession>A0A1H6YNP6</accession>
<dbReference type="Gene3D" id="3.40.190.290">
    <property type="match status" value="1"/>
</dbReference>
<evidence type="ECO:0000256" key="1">
    <source>
        <dbReference type="ARBA" id="ARBA00009437"/>
    </source>
</evidence>
<dbReference type="GO" id="GO:0003677">
    <property type="term" value="F:DNA binding"/>
    <property type="evidence" value="ECO:0007669"/>
    <property type="project" value="UniProtKB-KW"/>
</dbReference>
<gene>
    <name evidence="7" type="ORF">SAMN05192539_1010190</name>
</gene>
<protein>
    <submittedName>
        <fullName evidence="7">ModE molybdate transport repressor domain-containing protein</fullName>
    </submittedName>
</protein>
<dbReference type="SUPFAM" id="SSF46785">
    <property type="entry name" value="Winged helix' DNA-binding domain"/>
    <property type="match status" value="1"/>
</dbReference>
<dbReference type="Gene3D" id="1.10.10.10">
    <property type="entry name" value="Winged helix-like DNA-binding domain superfamily/Winged helix DNA-binding domain"/>
    <property type="match status" value="1"/>
</dbReference>
<dbReference type="AlphaFoldDB" id="A0A1H6YNP6"/>
<dbReference type="Pfam" id="PF03466">
    <property type="entry name" value="LysR_substrate"/>
    <property type="match status" value="1"/>
</dbReference>
<reference evidence="8" key="1">
    <citation type="submission" date="2016-10" db="EMBL/GenBank/DDBJ databases">
        <authorList>
            <person name="Varghese N."/>
            <person name="Submissions S."/>
        </authorList>
    </citation>
    <scope>NUCLEOTIDE SEQUENCE [LARGE SCALE GENOMIC DNA]</scope>
    <source>
        <strain evidence="8">LMG 26031</strain>
    </source>
</reference>
<dbReference type="SUPFAM" id="SSF53850">
    <property type="entry name" value="Periplasmic binding protein-like II"/>
    <property type="match status" value="1"/>
</dbReference>
<proteinExistence type="inferred from homology"/>
<dbReference type="InterPro" id="IPR036390">
    <property type="entry name" value="WH_DNA-bd_sf"/>
</dbReference>
<dbReference type="PANTHER" id="PTHR30419">
    <property type="entry name" value="HTH-TYPE TRANSCRIPTIONAL REGULATOR YBHD"/>
    <property type="match status" value="1"/>
</dbReference>
<dbReference type="STRING" id="667676.SAMN05192539_1010190"/>
<evidence type="ECO:0000256" key="5">
    <source>
        <dbReference type="SAM" id="MobiDB-lite"/>
    </source>
</evidence>
<organism evidence="7 8">
    <name type="scientific">Paraburkholderia diazotrophica</name>
    <dbReference type="NCBI Taxonomy" id="667676"/>
    <lineage>
        <taxon>Bacteria</taxon>
        <taxon>Pseudomonadati</taxon>
        <taxon>Pseudomonadota</taxon>
        <taxon>Betaproteobacteria</taxon>
        <taxon>Burkholderiales</taxon>
        <taxon>Burkholderiaceae</taxon>
        <taxon>Paraburkholderia</taxon>
    </lineage>
</organism>
<evidence type="ECO:0000313" key="8">
    <source>
        <dbReference type="Proteomes" id="UP000198866"/>
    </source>
</evidence>
<feature type="domain" description="HTH lysR-type" evidence="6">
    <location>
        <begin position="38"/>
        <end position="95"/>
    </location>
</feature>
<keyword evidence="3" id="KW-0238">DNA-binding</keyword>
<evidence type="ECO:0000256" key="3">
    <source>
        <dbReference type="ARBA" id="ARBA00023125"/>
    </source>
</evidence>
<dbReference type="InterPro" id="IPR005119">
    <property type="entry name" value="LysR_subst-bd"/>
</dbReference>
<dbReference type="InterPro" id="IPR000847">
    <property type="entry name" value="LysR_HTH_N"/>
</dbReference>
<sequence>MPVEERSALNPASHPRPTDGQSRSPALIQSGDSIIVRVDTTTVRLVLAIVDEGSISRAADKLGLAVAAASRRVSDLEEQLGAKLFRRVPHGVEVTESGDKLLRYIRQIDTLVDRLAGDAQTLAHGLEGRIIIGAPKAVVIEFLARDIAGIQRKYPGISLKIVEENSKIVQQLLRDKVIDIGIYEKKSGFLDLPQLPYREDRLVLVYSRPHFRFPDTPIAIDDLFDIPLVSLGKGSAILSAVQRAYRSRGRHFTNDYSVNGFDTMLAFVRHGLGVGLMPPDVLDSFHPEQTLACAELQGDWHQRSYVLSCVEGHAQAQTLENVVNALIERR</sequence>
<comment type="similarity">
    <text evidence="1">Belongs to the LysR transcriptional regulatory family.</text>
</comment>
<evidence type="ECO:0000256" key="4">
    <source>
        <dbReference type="ARBA" id="ARBA00023163"/>
    </source>
</evidence>
<evidence type="ECO:0000256" key="2">
    <source>
        <dbReference type="ARBA" id="ARBA00023015"/>
    </source>
</evidence>
<dbReference type="InterPro" id="IPR050950">
    <property type="entry name" value="HTH-type_LysR_regulators"/>
</dbReference>
<feature type="region of interest" description="Disordered" evidence="5">
    <location>
        <begin position="1"/>
        <end position="26"/>
    </location>
</feature>
<dbReference type="Pfam" id="PF00126">
    <property type="entry name" value="HTH_1"/>
    <property type="match status" value="1"/>
</dbReference>
<name>A0A1H6YNP6_9BURK</name>
<evidence type="ECO:0000313" key="7">
    <source>
        <dbReference type="EMBL" id="SEJ41986.1"/>
    </source>
</evidence>
<keyword evidence="4" id="KW-0804">Transcription</keyword>
<dbReference type="Proteomes" id="UP000198866">
    <property type="component" value="Unassembled WGS sequence"/>
</dbReference>
<dbReference type="GO" id="GO:0003700">
    <property type="term" value="F:DNA-binding transcription factor activity"/>
    <property type="evidence" value="ECO:0007669"/>
    <property type="project" value="InterPro"/>
</dbReference>
<dbReference type="InterPro" id="IPR036388">
    <property type="entry name" value="WH-like_DNA-bd_sf"/>
</dbReference>
<dbReference type="GO" id="GO:0005829">
    <property type="term" value="C:cytosol"/>
    <property type="evidence" value="ECO:0007669"/>
    <property type="project" value="TreeGrafter"/>
</dbReference>
<evidence type="ECO:0000259" key="6">
    <source>
        <dbReference type="PROSITE" id="PS50931"/>
    </source>
</evidence>